<dbReference type="Proteomes" id="UP000245368">
    <property type="component" value="Chromosome"/>
</dbReference>
<evidence type="ECO:0000256" key="2">
    <source>
        <dbReference type="ARBA" id="ARBA00012438"/>
    </source>
</evidence>
<dbReference type="PROSITE" id="PS50109">
    <property type="entry name" value="HIS_KIN"/>
    <property type="match status" value="1"/>
</dbReference>
<dbReference type="PRINTS" id="PR00344">
    <property type="entry name" value="BCTRLSENSOR"/>
</dbReference>
<dbReference type="Gene3D" id="3.30.565.10">
    <property type="entry name" value="Histidine kinase-like ATPase, C-terminal domain"/>
    <property type="match status" value="1"/>
</dbReference>
<dbReference type="InterPro" id="IPR036890">
    <property type="entry name" value="HATPase_C_sf"/>
</dbReference>
<feature type="coiled-coil region" evidence="7">
    <location>
        <begin position="188"/>
        <end position="222"/>
    </location>
</feature>
<dbReference type="GO" id="GO:0006355">
    <property type="term" value="P:regulation of DNA-templated transcription"/>
    <property type="evidence" value="ECO:0007669"/>
    <property type="project" value="InterPro"/>
</dbReference>
<dbReference type="Gene3D" id="3.30.450.20">
    <property type="entry name" value="PAS domain"/>
    <property type="match status" value="1"/>
</dbReference>
<dbReference type="GO" id="GO:0016020">
    <property type="term" value="C:membrane"/>
    <property type="evidence" value="ECO:0007669"/>
    <property type="project" value="UniProtKB-SubCell"/>
</dbReference>
<dbReference type="SUPFAM" id="SSF47384">
    <property type="entry name" value="Homodimeric domain of signal transducing histidine kinase"/>
    <property type="match status" value="1"/>
</dbReference>
<keyword evidence="4" id="KW-0808">Transferase</keyword>
<dbReference type="InterPro" id="IPR050351">
    <property type="entry name" value="BphY/WalK/GraS-like"/>
</dbReference>
<name>A0A2Z3JJT3_9DEIO</name>
<dbReference type="EC" id="2.7.13.3" evidence="2"/>
<dbReference type="PROSITE" id="PS50112">
    <property type="entry name" value="PAS"/>
    <property type="match status" value="1"/>
</dbReference>
<dbReference type="PANTHER" id="PTHR42878:SF15">
    <property type="entry name" value="BACTERIOPHYTOCHROME"/>
    <property type="match status" value="1"/>
</dbReference>
<evidence type="ECO:0000259" key="10">
    <source>
        <dbReference type="PROSITE" id="PS50112"/>
    </source>
</evidence>
<dbReference type="CDD" id="cd00130">
    <property type="entry name" value="PAS"/>
    <property type="match status" value="1"/>
</dbReference>
<dbReference type="NCBIfam" id="TIGR00229">
    <property type="entry name" value="sensory_box"/>
    <property type="match status" value="1"/>
</dbReference>
<dbReference type="InterPro" id="IPR003594">
    <property type="entry name" value="HATPase_dom"/>
</dbReference>
<evidence type="ECO:0000256" key="8">
    <source>
        <dbReference type="SAM" id="MobiDB-lite"/>
    </source>
</evidence>
<dbReference type="Pfam" id="PF02518">
    <property type="entry name" value="HATPase_c"/>
    <property type="match status" value="1"/>
</dbReference>
<evidence type="ECO:0000256" key="7">
    <source>
        <dbReference type="SAM" id="Coils"/>
    </source>
</evidence>
<dbReference type="PANTHER" id="PTHR42878">
    <property type="entry name" value="TWO-COMPONENT HISTIDINE KINASE"/>
    <property type="match status" value="1"/>
</dbReference>
<reference evidence="11 12" key="1">
    <citation type="submission" date="2018-05" db="EMBL/GenBank/DDBJ databases">
        <title>Complete Genome Sequence of Deinococcus sp. strain 17bor-2.</title>
        <authorList>
            <person name="Srinivasan S."/>
        </authorList>
    </citation>
    <scope>NUCLEOTIDE SEQUENCE [LARGE SCALE GENOMIC DNA]</scope>
    <source>
        <strain evidence="11 12">17bor-2</strain>
    </source>
</reference>
<dbReference type="InterPro" id="IPR004358">
    <property type="entry name" value="Sig_transdc_His_kin-like_C"/>
</dbReference>
<sequence length="453" mass="49854">MSEHNEDIAGQAPSEVPGGFRRAAESQLRGKAQRPAATPGDTIEELQHQFQFHQHELQVHQIELTLQNEELRRSNAELELAQRRYQELYDLAPVGYVSLDAGGHILELNAAASRQLGVVKAQLLGRRFLLFTHEASRAEFAGFLDRLGRQIGARTELTLLRQGTAPFAAQVEAALSTSGEIRLCFTDISGLKEAQEAAEAINQTLEARVAARTEQVQELNAELESFVQATMQALDTPLRHITSFAALLGGPTPGASGALPGELQAHYLEEVVAAAEQVQRLTSALSDFFRLGQQPLRFLPVDLEKVVAEAKKALYGQAEGRPVHWTQDHLPAVTGDSRMLQLVFLHLLDNALKFSRGRSEARIHIGAQETEREHIVVVQDNGIGFNSRQKSRLFSMFQHLHSARQTSELGLGLGLASVRRIVLRHGGRVWGSAQEGEGACFWVALPKDPALRP</sequence>
<evidence type="ECO:0000313" key="11">
    <source>
        <dbReference type="EMBL" id="AWN23831.1"/>
    </source>
</evidence>
<feature type="domain" description="PAS" evidence="10">
    <location>
        <begin position="81"/>
        <end position="146"/>
    </location>
</feature>
<dbReference type="Pfam" id="PF00989">
    <property type="entry name" value="PAS"/>
    <property type="match status" value="1"/>
</dbReference>
<keyword evidence="5 11" id="KW-0418">Kinase</keyword>
<dbReference type="GO" id="GO:0000155">
    <property type="term" value="F:phosphorelay sensor kinase activity"/>
    <property type="evidence" value="ECO:0007669"/>
    <property type="project" value="InterPro"/>
</dbReference>
<proteinExistence type="predicted"/>
<keyword evidence="7" id="KW-0175">Coiled coil</keyword>
<keyword evidence="12" id="KW-1185">Reference proteome</keyword>
<dbReference type="InterPro" id="IPR013767">
    <property type="entry name" value="PAS_fold"/>
</dbReference>
<evidence type="ECO:0000256" key="1">
    <source>
        <dbReference type="ARBA" id="ARBA00000085"/>
    </source>
</evidence>
<dbReference type="InterPro" id="IPR035965">
    <property type="entry name" value="PAS-like_dom_sf"/>
</dbReference>
<keyword evidence="3" id="KW-0597">Phosphoprotein</keyword>
<feature type="domain" description="Histidine kinase" evidence="9">
    <location>
        <begin position="229"/>
        <end position="449"/>
    </location>
</feature>
<evidence type="ECO:0000259" key="9">
    <source>
        <dbReference type="PROSITE" id="PS50109"/>
    </source>
</evidence>
<feature type="region of interest" description="Disordered" evidence="8">
    <location>
        <begin position="1"/>
        <end position="39"/>
    </location>
</feature>
<dbReference type="FunFam" id="3.30.565.10:FF:000006">
    <property type="entry name" value="Sensor histidine kinase WalK"/>
    <property type="match status" value="1"/>
</dbReference>
<evidence type="ECO:0000313" key="12">
    <source>
        <dbReference type="Proteomes" id="UP000245368"/>
    </source>
</evidence>
<keyword evidence="6" id="KW-0472">Membrane</keyword>
<dbReference type="AlphaFoldDB" id="A0A2Z3JJT3"/>
<evidence type="ECO:0000256" key="5">
    <source>
        <dbReference type="ARBA" id="ARBA00022777"/>
    </source>
</evidence>
<dbReference type="InterPro" id="IPR005467">
    <property type="entry name" value="His_kinase_dom"/>
</dbReference>
<evidence type="ECO:0000256" key="6">
    <source>
        <dbReference type="ARBA" id="ARBA00023136"/>
    </source>
</evidence>
<dbReference type="InterPro" id="IPR000014">
    <property type="entry name" value="PAS"/>
</dbReference>
<accession>A0A2Z3JJT3</accession>
<dbReference type="SMART" id="SM00091">
    <property type="entry name" value="PAS"/>
    <property type="match status" value="1"/>
</dbReference>
<gene>
    <name evidence="11" type="ORF">DKM44_11830</name>
</gene>
<evidence type="ECO:0000256" key="4">
    <source>
        <dbReference type="ARBA" id="ARBA00022679"/>
    </source>
</evidence>
<dbReference type="SUPFAM" id="SSF55785">
    <property type="entry name" value="PYP-like sensor domain (PAS domain)"/>
    <property type="match status" value="1"/>
</dbReference>
<dbReference type="OrthoDB" id="58669at2"/>
<evidence type="ECO:0000256" key="3">
    <source>
        <dbReference type="ARBA" id="ARBA00022553"/>
    </source>
</evidence>
<protein>
    <recommendedName>
        <fullName evidence="2">histidine kinase</fullName>
        <ecNumber evidence="2">2.7.13.3</ecNumber>
    </recommendedName>
</protein>
<dbReference type="SUPFAM" id="SSF55874">
    <property type="entry name" value="ATPase domain of HSP90 chaperone/DNA topoisomerase II/histidine kinase"/>
    <property type="match status" value="1"/>
</dbReference>
<dbReference type="KEGG" id="dez:DKM44_11830"/>
<dbReference type="SMART" id="SM00387">
    <property type="entry name" value="HATPase_c"/>
    <property type="match status" value="1"/>
</dbReference>
<dbReference type="GO" id="GO:0000156">
    <property type="term" value="F:phosphorelay response regulator activity"/>
    <property type="evidence" value="ECO:0007669"/>
    <property type="project" value="TreeGrafter"/>
</dbReference>
<dbReference type="GO" id="GO:0007234">
    <property type="term" value="P:osmosensory signaling via phosphorelay pathway"/>
    <property type="evidence" value="ECO:0007669"/>
    <property type="project" value="TreeGrafter"/>
</dbReference>
<comment type="catalytic activity">
    <reaction evidence="1">
        <text>ATP + protein L-histidine = ADP + protein N-phospho-L-histidine.</text>
        <dbReference type="EC" id="2.7.13.3"/>
    </reaction>
</comment>
<dbReference type="Gene3D" id="1.10.287.130">
    <property type="match status" value="1"/>
</dbReference>
<dbReference type="RefSeq" id="WP_109827559.1">
    <property type="nucleotide sequence ID" value="NZ_CP029494.1"/>
</dbReference>
<feature type="coiled-coil region" evidence="7">
    <location>
        <begin position="43"/>
        <end position="91"/>
    </location>
</feature>
<organism evidence="11 12">
    <name type="scientific">Deinococcus irradiatisoli</name>
    <dbReference type="NCBI Taxonomy" id="2202254"/>
    <lineage>
        <taxon>Bacteria</taxon>
        <taxon>Thermotogati</taxon>
        <taxon>Deinococcota</taxon>
        <taxon>Deinococci</taxon>
        <taxon>Deinococcales</taxon>
        <taxon>Deinococcaceae</taxon>
        <taxon>Deinococcus</taxon>
    </lineage>
</organism>
<dbReference type="GO" id="GO:0030295">
    <property type="term" value="F:protein kinase activator activity"/>
    <property type="evidence" value="ECO:0007669"/>
    <property type="project" value="TreeGrafter"/>
</dbReference>
<dbReference type="EMBL" id="CP029494">
    <property type="protein sequence ID" value="AWN23831.1"/>
    <property type="molecule type" value="Genomic_DNA"/>
</dbReference>
<dbReference type="InterPro" id="IPR036097">
    <property type="entry name" value="HisK_dim/P_sf"/>
</dbReference>